<name>A0A9P0P7E1_ACAOB</name>
<comment type="caution">
    <text evidence="12">The sequence shown here is derived from an EMBL/GenBank/DDBJ whole genome shotgun (WGS) entry which is preliminary data.</text>
</comment>
<dbReference type="GO" id="GO:0031418">
    <property type="term" value="F:L-ascorbic acid binding"/>
    <property type="evidence" value="ECO:0007669"/>
    <property type="project" value="UniProtKB-KW"/>
</dbReference>
<dbReference type="GO" id="GO:0006449">
    <property type="term" value="P:regulation of translational termination"/>
    <property type="evidence" value="ECO:0007669"/>
    <property type="project" value="TreeGrafter"/>
</dbReference>
<evidence type="ECO:0000256" key="8">
    <source>
        <dbReference type="ARBA" id="ARBA00029938"/>
    </source>
</evidence>
<evidence type="ECO:0000259" key="11">
    <source>
        <dbReference type="PROSITE" id="PS51471"/>
    </source>
</evidence>
<dbReference type="PROSITE" id="PS51471">
    <property type="entry name" value="FE2OG_OXY"/>
    <property type="match status" value="1"/>
</dbReference>
<keyword evidence="5" id="KW-0223">Dioxygenase</keyword>
<keyword evidence="13" id="KW-1185">Reference proteome</keyword>
<evidence type="ECO:0000313" key="12">
    <source>
        <dbReference type="EMBL" id="CAH1974052.1"/>
    </source>
</evidence>
<keyword evidence="4" id="KW-0847">Vitamin C</keyword>
<evidence type="ECO:0000256" key="4">
    <source>
        <dbReference type="ARBA" id="ARBA00022896"/>
    </source>
</evidence>
<feature type="compositionally biased region" description="Acidic residues" evidence="10">
    <location>
        <begin position="17"/>
        <end position="42"/>
    </location>
</feature>
<dbReference type="PANTHER" id="PTHR12117">
    <property type="entry name" value="HISTONE ACETYLTRANSFERASE COMPLEX"/>
    <property type="match status" value="1"/>
</dbReference>
<sequence length="546" mass="63571">MMNHKLTSSGSFPNSQENEESDNSESELEENEDISYFEELSESEPELECDVWDDDCKVIPKKPSSVIGRHLMPTCDRDPELHPNKRTRVAPEINKKLASKDFIELLKQNWTKNTNLVNDNVELVVDPFKVCVLKNFIDNASFLDEVRKEFYELDWNCRIMDLYEFFQSKDLKYLNSEYLNGMFGFLKTSVLKWVEELTGFSLTHISATCSIYTNTDYLLVHDDQREDRMVAFILYLTGEEGWNETKGGALQLFGKDQNGQPKDVVRDIYPANNQLILFPVASDSYHQVAEITSLSDCRMSINGWFHTKIPPTFEIPSFIPPEKGLYSRNTLKPKVVDIDLESWINEDHLAIKNIRLIQKHIEENSEISLHNFFKQESFREIQQTLLSKDTTWLKLGPPNRYCYEVLDANKLPHSLDRFLSLFQSTEMFKLLSKYTELELTSPNASMKYELQRWSPGSYSLLTDYNWQEKNELDIIVYFGCSKSSDIIGARTQYVTIEDEVQNALITLEPEENNINIVYRDSARFTKYFSKQSKCPCFYTLICSYSE</sequence>
<dbReference type="OrthoDB" id="430522at2759"/>
<keyword evidence="7" id="KW-0408">Iron</keyword>
<dbReference type="PANTHER" id="PTHR12117:SF0">
    <property type="entry name" value="PROLYL 3-HYDROXYLASE OGFOD1"/>
    <property type="match status" value="1"/>
</dbReference>
<feature type="compositionally biased region" description="Polar residues" evidence="10">
    <location>
        <begin position="1"/>
        <end position="13"/>
    </location>
</feature>
<gene>
    <name evidence="12" type="ORF">ACAOBT_LOCUS10875</name>
</gene>
<dbReference type="Pfam" id="PF13661">
    <property type="entry name" value="2OG-FeII_Oxy_4"/>
    <property type="match status" value="1"/>
</dbReference>
<dbReference type="Pfam" id="PF10637">
    <property type="entry name" value="Ofd1_CTDD"/>
    <property type="match status" value="1"/>
</dbReference>
<dbReference type="GO" id="GO:0005737">
    <property type="term" value="C:cytoplasm"/>
    <property type="evidence" value="ECO:0007669"/>
    <property type="project" value="TreeGrafter"/>
</dbReference>
<comment type="similarity">
    <text evidence="2">Belongs to the TPA1 family.</text>
</comment>
<comment type="catalytic activity">
    <reaction evidence="9">
        <text>[ribosomal protein uS12]-L-proline + 2-oxoglutarate + O2 = [ribosomal protein uS12]-(3S)-3-hydroxy-L-proline + succinate + CO2</text>
        <dbReference type="Rhea" id="RHEA:54156"/>
        <dbReference type="Rhea" id="RHEA-COMP:13816"/>
        <dbReference type="Rhea" id="RHEA-COMP:13818"/>
        <dbReference type="ChEBI" id="CHEBI:15379"/>
        <dbReference type="ChEBI" id="CHEBI:16526"/>
        <dbReference type="ChEBI" id="CHEBI:16810"/>
        <dbReference type="ChEBI" id="CHEBI:30031"/>
        <dbReference type="ChEBI" id="CHEBI:50342"/>
        <dbReference type="ChEBI" id="CHEBI:85428"/>
    </reaction>
</comment>
<evidence type="ECO:0000256" key="1">
    <source>
        <dbReference type="ARBA" id="ARBA00001961"/>
    </source>
</evidence>
<dbReference type="SMART" id="SM00702">
    <property type="entry name" value="P4Hc"/>
    <property type="match status" value="1"/>
</dbReference>
<evidence type="ECO:0000256" key="6">
    <source>
        <dbReference type="ARBA" id="ARBA00023002"/>
    </source>
</evidence>
<proteinExistence type="inferred from homology"/>
<dbReference type="InterPro" id="IPR051842">
    <property type="entry name" value="uS12_prolyl_hydroxylase"/>
</dbReference>
<protein>
    <recommendedName>
        <fullName evidence="8">uS12 prolyl 3-hydroxylase</fullName>
    </recommendedName>
</protein>
<evidence type="ECO:0000256" key="9">
    <source>
        <dbReference type="ARBA" id="ARBA00047444"/>
    </source>
</evidence>
<dbReference type="GO" id="GO:0031543">
    <property type="term" value="F:peptidyl-proline dioxygenase activity"/>
    <property type="evidence" value="ECO:0007669"/>
    <property type="project" value="UniProtKB-ARBA"/>
</dbReference>
<dbReference type="InterPro" id="IPR039558">
    <property type="entry name" value="TPA1/OFD1_N"/>
</dbReference>
<dbReference type="Proteomes" id="UP001152888">
    <property type="component" value="Unassembled WGS sequence"/>
</dbReference>
<dbReference type="Gene3D" id="2.60.120.620">
    <property type="entry name" value="q2cbj1_9rhob like domain"/>
    <property type="match status" value="2"/>
</dbReference>
<evidence type="ECO:0000256" key="3">
    <source>
        <dbReference type="ARBA" id="ARBA00022723"/>
    </source>
</evidence>
<dbReference type="EMBL" id="CAKOFQ010006817">
    <property type="protein sequence ID" value="CAH1974052.1"/>
    <property type="molecule type" value="Genomic_DNA"/>
</dbReference>
<reference evidence="12" key="1">
    <citation type="submission" date="2022-03" db="EMBL/GenBank/DDBJ databases">
        <authorList>
            <person name="Sayadi A."/>
        </authorList>
    </citation>
    <scope>NUCLEOTIDE SEQUENCE</scope>
</reference>
<dbReference type="AlphaFoldDB" id="A0A9P0P7E1"/>
<organism evidence="12 13">
    <name type="scientific">Acanthoscelides obtectus</name>
    <name type="common">Bean weevil</name>
    <name type="synonym">Bruchus obtectus</name>
    <dbReference type="NCBI Taxonomy" id="200917"/>
    <lineage>
        <taxon>Eukaryota</taxon>
        <taxon>Metazoa</taxon>
        <taxon>Ecdysozoa</taxon>
        <taxon>Arthropoda</taxon>
        <taxon>Hexapoda</taxon>
        <taxon>Insecta</taxon>
        <taxon>Pterygota</taxon>
        <taxon>Neoptera</taxon>
        <taxon>Endopterygota</taxon>
        <taxon>Coleoptera</taxon>
        <taxon>Polyphaga</taxon>
        <taxon>Cucujiformia</taxon>
        <taxon>Chrysomeloidea</taxon>
        <taxon>Chrysomelidae</taxon>
        <taxon>Bruchinae</taxon>
        <taxon>Bruchini</taxon>
        <taxon>Acanthoscelides</taxon>
    </lineage>
</organism>
<evidence type="ECO:0000256" key="2">
    <source>
        <dbReference type="ARBA" id="ARBA00007443"/>
    </source>
</evidence>
<accession>A0A9P0P7E1</accession>
<feature type="domain" description="Fe2OG dioxygenase" evidence="11">
    <location>
        <begin position="203"/>
        <end position="307"/>
    </location>
</feature>
<dbReference type="InterPro" id="IPR006620">
    <property type="entry name" value="Pro_4_hyd_alph"/>
</dbReference>
<evidence type="ECO:0000313" key="13">
    <source>
        <dbReference type="Proteomes" id="UP001152888"/>
    </source>
</evidence>
<keyword evidence="3" id="KW-0479">Metal-binding</keyword>
<evidence type="ECO:0000256" key="10">
    <source>
        <dbReference type="SAM" id="MobiDB-lite"/>
    </source>
</evidence>
<dbReference type="GO" id="GO:0005506">
    <property type="term" value="F:iron ion binding"/>
    <property type="evidence" value="ECO:0007669"/>
    <property type="project" value="InterPro"/>
</dbReference>
<keyword evidence="6" id="KW-0560">Oxidoreductase</keyword>
<comment type="cofactor">
    <cofactor evidence="1">
        <name>L-ascorbate</name>
        <dbReference type="ChEBI" id="CHEBI:38290"/>
    </cofactor>
</comment>
<feature type="region of interest" description="Disordered" evidence="10">
    <location>
        <begin position="1"/>
        <end position="42"/>
    </location>
</feature>
<evidence type="ECO:0000256" key="5">
    <source>
        <dbReference type="ARBA" id="ARBA00022964"/>
    </source>
</evidence>
<dbReference type="InterPro" id="IPR019601">
    <property type="entry name" value="Oxoglutarate/Fe-dep_Oase_C"/>
</dbReference>
<dbReference type="InterPro" id="IPR005123">
    <property type="entry name" value="Oxoglu/Fe-dep_dioxygenase_dom"/>
</dbReference>
<evidence type="ECO:0000256" key="7">
    <source>
        <dbReference type="ARBA" id="ARBA00023004"/>
    </source>
</evidence>